<dbReference type="InterPro" id="IPR025714">
    <property type="entry name" value="Methyltranfer_dom"/>
</dbReference>
<dbReference type="SUPFAM" id="SSF53335">
    <property type="entry name" value="S-adenosyl-L-methionine-dependent methyltransferases"/>
    <property type="match status" value="1"/>
</dbReference>
<dbReference type="PANTHER" id="PTHR45128">
    <property type="entry name" value="METHYLTRANSFERASE TYPE 11"/>
    <property type="match status" value="1"/>
</dbReference>
<dbReference type="Gene3D" id="3.40.50.150">
    <property type="entry name" value="Vaccinia Virus protein VP39"/>
    <property type="match status" value="1"/>
</dbReference>
<proteinExistence type="predicted"/>
<sequence>MGAIFRLPETDFFKRWEERKEQACHKMIDVLIKHVPELQGGLERGINVLDVGCGRGHFLFAMAAEYPECLFTGIDINESLIGDARDQARERMLRDLSLTNIGFAAYDAAILPAEWSRRFDVVMMHEVCYDLPSPADVLQEVGQVLRPGGVLLVVERSIYGDPRRNLGEHAQRITALIAPIVSMNYSLPVAMSQPEGDAEALGLCSGKEKLVQVIRDADFDDLQTFDFTVDEQKVEILIAARQTRHMAKFRK</sequence>
<dbReference type="InterPro" id="IPR029063">
    <property type="entry name" value="SAM-dependent_MTases_sf"/>
</dbReference>
<dbReference type="PANTHER" id="PTHR45128:SF1">
    <property type="entry name" value="S-ADENOSYLMETHIONINE-DEPENDENT METHYLTRANSFERASE RV2258C"/>
    <property type="match status" value="1"/>
</dbReference>
<gene>
    <name evidence="2" type="ORF">LSH36_148g05024</name>
</gene>
<name>A0AAD9N7H4_9ANNE</name>
<reference evidence="2" key="1">
    <citation type="journal article" date="2023" name="Mol. Biol. Evol.">
        <title>Third-Generation Sequencing Reveals the Adaptive Role of the Epigenome in Three Deep-Sea Polychaetes.</title>
        <authorList>
            <person name="Perez M."/>
            <person name="Aroh O."/>
            <person name="Sun Y."/>
            <person name="Lan Y."/>
            <person name="Juniper S.K."/>
            <person name="Young C.R."/>
            <person name="Angers B."/>
            <person name="Qian P.Y."/>
        </authorList>
    </citation>
    <scope>NUCLEOTIDE SEQUENCE</scope>
    <source>
        <strain evidence="2">P08H-3</strain>
    </source>
</reference>
<evidence type="ECO:0000313" key="2">
    <source>
        <dbReference type="EMBL" id="KAK2159685.1"/>
    </source>
</evidence>
<accession>A0AAD9N7H4</accession>
<dbReference type="Pfam" id="PF13847">
    <property type="entry name" value="Methyltransf_31"/>
    <property type="match status" value="1"/>
</dbReference>
<organism evidence="2 3">
    <name type="scientific">Paralvinella palmiformis</name>
    <dbReference type="NCBI Taxonomy" id="53620"/>
    <lineage>
        <taxon>Eukaryota</taxon>
        <taxon>Metazoa</taxon>
        <taxon>Spiralia</taxon>
        <taxon>Lophotrochozoa</taxon>
        <taxon>Annelida</taxon>
        <taxon>Polychaeta</taxon>
        <taxon>Sedentaria</taxon>
        <taxon>Canalipalpata</taxon>
        <taxon>Terebellida</taxon>
        <taxon>Terebelliformia</taxon>
        <taxon>Alvinellidae</taxon>
        <taxon>Paralvinella</taxon>
    </lineage>
</organism>
<dbReference type="Proteomes" id="UP001208570">
    <property type="component" value="Unassembled WGS sequence"/>
</dbReference>
<dbReference type="CDD" id="cd02440">
    <property type="entry name" value="AdoMet_MTases"/>
    <property type="match status" value="1"/>
</dbReference>
<dbReference type="EMBL" id="JAODUP010000148">
    <property type="protein sequence ID" value="KAK2159685.1"/>
    <property type="molecule type" value="Genomic_DNA"/>
</dbReference>
<evidence type="ECO:0000313" key="3">
    <source>
        <dbReference type="Proteomes" id="UP001208570"/>
    </source>
</evidence>
<dbReference type="InterPro" id="IPR053173">
    <property type="entry name" value="SAM-binding_MTase"/>
</dbReference>
<comment type="caution">
    <text evidence="2">The sequence shown here is derived from an EMBL/GenBank/DDBJ whole genome shotgun (WGS) entry which is preliminary data.</text>
</comment>
<evidence type="ECO:0000259" key="1">
    <source>
        <dbReference type="Pfam" id="PF13847"/>
    </source>
</evidence>
<dbReference type="AlphaFoldDB" id="A0AAD9N7H4"/>
<keyword evidence="3" id="KW-1185">Reference proteome</keyword>
<protein>
    <recommendedName>
        <fullName evidence="1">Methyltransferase domain-containing protein</fullName>
    </recommendedName>
</protein>
<feature type="domain" description="Methyltransferase" evidence="1">
    <location>
        <begin position="43"/>
        <end position="157"/>
    </location>
</feature>